<feature type="chain" id="PRO_5040528764" description="UDP-glucuronosyltransferase" evidence="5">
    <location>
        <begin position="20"/>
        <end position="518"/>
    </location>
</feature>
<feature type="transmembrane region" description="Helical" evidence="5">
    <location>
        <begin position="479"/>
        <end position="498"/>
    </location>
</feature>
<comment type="catalytic activity">
    <reaction evidence="5">
        <text>glucuronate acceptor + UDP-alpha-D-glucuronate = acceptor beta-D-glucuronoside + UDP + H(+)</text>
        <dbReference type="Rhea" id="RHEA:21032"/>
        <dbReference type="ChEBI" id="CHEBI:15378"/>
        <dbReference type="ChEBI" id="CHEBI:58052"/>
        <dbReference type="ChEBI" id="CHEBI:58223"/>
        <dbReference type="ChEBI" id="CHEBI:132367"/>
        <dbReference type="ChEBI" id="CHEBI:132368"/>
        <dbReference type="EC" id="2.4.1.17"/>
    </reaction>
</comment>
<dbReference type="InterPro" id="IPR050271">
    <property type="entry name" value="UDP-glycosyltransferase"/>
</dbReference>
<gene>
    <name evidence="6" type="ORF">CINC_LOCUS8080</name>
</gene>
<feature type="signal peptide" evidence="5">
    <location>
        <begin position="1"/>
        <end position="19"/>
    </location>
</feature>
<keyword evidence="5" id="KW-0812">Transmembrane</keyword>
<dbReference type="AlphaFoldDB" id="A0A9N8Q1Q5"/>
<evidence type="ECO:0000313" key="6">
    <source>
        <dbReference type="EMBL" id="CAD0205781.1"/>
    </source>
</evidence>
<accession>A0A9N8Q1Q5</accession>
<dbReference type="OrthoDB" id="5835829at2759"/>
<protein>
    <recommendedName>
        <fullName evidence="5">UDP-glucuronosyltransferase</fullName>
        <ecNumber evidence="5">2.4.1.17</ecNumber>
    </recommendedName>
</protein>
<dbReference type="CDD" id="cd03784">
    <property type="entry name" value="GT1_Gtf-like"/>
    <property type="match status" value="1"/>
</dbReference>
<dbReference type="EMBL" id="LR824028">
    <property type="protein sequence ID" value="CAD0205781.1"/>
    <property type="molecule type" value="Genomic_DNA"/>
</dbReference>
<dbReference type="EC" id="2.4.1.17" evidence="5"/>
<dbReference type="InterPro" id="IPR035595">
    <property type="entry name" value="UDP_glycos_trans_CS"/>
</dbReference>
<evidence type="ECO:0000256" key="1">
    <source>
        <dbReference type="ARBA" id="ARBA00009995"/>
    </source>
</evidence>
<dbReference type="Gene3D" id="3.40.50.2000">
    <property type="entry name" value="Glycogen Phosphorylase B"/>
    <property type="match status" value="2"/>
</dbReference>
<evidence type="ECO:0000256" key="5">
    <source>
        <dbReference type="RuleBase" id="RU362059"/>
    </source>
</evidence>
<keyword evidence="5" id="KW-0732">Signal</keyword>
<organism evidence="6 7">
    <name type="scientific">Chrysodeixis includens</name>
    <name type="common">Soybean looper</name>
    <name type="synonym">Pseudoplusia includens</name>
    <dbReference type="NCBI Taxonomy" id="689277"/>
    <lineage>
        <taxon>Eukaryota</taxon>
        <taxon>Metazoa</taxon>
        <taxon>Ecdysozoa</taxon>
        <taxon>Arthropoda</taxon>
        <taxon>Hexapoda</taxon>
        <taxon>Insecta</taxon>
        <taxon>Pterygota</taxon>
        <taxon>Neoptera</taxon>
        <taxon>Endopterygota</taxon>
        <taxon>Lepidoptera</taxon>
        <taxon>Glossata</taxon>
        <taxon>Ditrysia</taxon>
        <taxon>Noctuoidea</taxon>
        <taxon>Noctuidae</taxon>
        <taxon>Plusiinae</taxon>
        <taxon>Chrysodeixis</taxon>
    </lineage>
</organism>
<evidence type="ECO:0000256" key="2">
    <source>
        <dbReference type="ARBA" id="ARBA00022676"/>
    </source>
</evidence>
<dbReference type="GO" id="GO:0016020">
    <property type="term" value="C:membrane"/>
    <property type="evidence" value="ECO:0007669"/>
    <property type="project" value="UniProtKB-SubCell"/>
</dbReference>
<dbReference type="Pfam" id="PF00201">
    <property type="entry name" value="UDPGT"/>
    <property type="match status" value="1"/>
</dbReference>
<name>A0A9N8Q1Q5_CHRIL</name>
<keyword evidence="5" id="KW-0472">Membrane</keyword>
<dbReference type="SUPFAM" id="SSF53756">
    <property type="entry name" value="UDP-Glycosyltransferase/glycogen phosphorylase"/>
    <property type="match status" value="1"/>
</dbReference>
<keyword evidence="5" id="KW-1133">Transmembrane helix</keyword>
<keyword evidence="7" id="KW-1185">Reference proteome</keyword>
<evidence type="ECO:0000256" key="3">
    <source>
        <dbReference type="ARBA" id="ARBA00022679"/>
    </source>
</evidence>
<evidence type="ECO:0000256" key="4">
    <source>
        <dbReference type="RuleBase" id="RU003718"/>
    </source>
</evidence>
<comment type="subcellular location">
    <subcellularLocation>
        <location evidence="5">Membrane</location>
        <topology evidence="5">Single-pass membrane protein</topology>
    </subcellularLocation>
</comment>
<evidence type="ECO:0000313" key="7">
    <source>
        <dbReference type="Proteomes" id="UP001154114"/>
    </source>
</evidence>
<comment type="similarity">
    <text evidence="1 4">Belongs to the UDP-glycosyltransferase family.</text>
</comment>
<dbReference type="PROSITE" id="PS00375">
    <property type="entry name" value="UDPGT"/>
    <property type="match status" value="1"/>
</dbReference>
<reference evidence="6" key="1">
    <citation type="submission" date="2021-12" db="EMBL/GenBank/DDBJ databases">
        <authorList>
            <person name="King R."/>
        </authorList>
    </citation>
    <scope>NUCLEOTIDE SEQUENCE</scope>
</reference>
<dbReference type="FunFam" id="3.40.50.2000:FF:000050">
    <property type="entry name" value="UDP-glucuronosyltransferase"/>
    <property type="match status" value="1"/>
</dbReference>
<proteinExistence type="inferred from homology"/>
<dbReference type="PANTHER" id="PTHR48043">
    <property type="entry name" value="EG:EG0003.4 PROTEIN-RELATED"/>
    <property type="match status" value="1"/>
</dbReference>
<sequence>MAVFLYVLTCLIFVNTNEAARILGVFPTPSISHQVVFRPLIQELVRRGHNITVITTDPMYTKEKTPPNLEEINVHDISYNLWNKKLLSRKNNNDDILSQHRIFLDLFTSLVDVQLQDEKVKKIIDDQEQQFDLLIIEAVARPALGYSHRFKAPVILISSLGGMAYNLETIGTPIHPMLYPGVPRQRINNITVWEKINELYVHYMNIYLIWNNRPVEHEMLKKHFGPDTPSIMELNKNADLLFLNMNPIFEGIRPVPPNVIYMGGLHQNPRKELPADIKSYLDSSKNGVIYISFGTNVDTNSLPADKVQILVKTVSQLPYDVLWKWNADELPGRTENIRIAKWFPQSDLLRHPKIKAFVTQGGLQSTDEAITAGVPLVVFPLLSDQFFNAERHVTHGIGIRVDLATVTEDQFKSALLKIITDDSYRENIARLRTLMHDTVQTPLERAVWWTEYVLRNGGAKHLRSASAHVTWAEYLELELVFGLLASLLAVIIVFIVCLRKLYYYVRNKIFGVGKLKRN</sequence>
<dbReference type="InterPro" id="IPR002213">
    <property type="entry name" value="UDP_glucos_trans"/>
</dbReference>
<keyword evidence="2 4" id="KW-0328">Glycosyltransferase</keyword>
<keyword evidence="3 4" id="KW-0808">Transferase</keyword>
<dbReference type="GO" id="GO:0015020">
    <property type="term" value="F:glucuronosyltransferase activity"/>
    <property type="evidence" value="ECO:0007669"/>
    <property type="project" value="UniProtKB-EC"/>
</dbReference>
<dbReference type="PANTHER" id="PTHR48043:SF159">
    <property type="entry name" value="EG:EG0003.4 PROTEIN-RELATED"/>
    <property type="match status" value="1"/>
</dbReference>
<dbReference type="Proteomes" id="UP001154114">
    <property type="component" value="Chromosome 25"/>
</dbReference>